<accession>A0ABS8AY57</accession>
<gene>
    <name evidence="1" type="ORF">LGH74_22345</name>
</gene>
<dbReference type="EMBL" id="JAJADR010000010">
    <property type="protein sequence ID" value="MCB2410745.1"/>
    <property type="molecule type" value="Genomic_DNA"/>
</dbReference>
<name>A0ABS8AY57_9BACT</name>
<reference evidence="1" key="1">
    <citation type="submission" date="2021-10" db="EMBL/GenBank/DDBJ databases">
        <authorList>
            <person name="Dean J.D."/>
            <person name="Kim M.K."/>
            <person name="Newey C.N."/>
            <person name="Stoker T.S."/>
            <person name="Thompson D.W."/>
            <person name="Grose J.H."/>
        </authorList>
    </citation>
    <scope>NUCLEOTIDE SEQUENCE</scope>
    <source>
        <strain evidence="1">BT178</strain>
    </source>
</reference>
<dbReference type="RefSeq" id="WP_226179942.1">
    <property type="nucleotide sequence ID" value="NZ_JAJADR010000010.1"/>
</dbReference>
<sequence length="74" mass="8186">MAQYFNSLNTHQQALAAEYMWQYLQAQNAVPVGTSRDAILHAMVGLNTVVQTEGTFVVFSAEDQCRVLAALPKK</sequence>
<evidence type="ECO:0000313" key="2">
    <source>
        <dbReference type="Proteomes" id="UP001165296"/>
    </source>
</evidence>
<proteinExistence type="predicted"/>
<keyword evidence="2" id="KW-1185">Reference proteome</keyword>
<dbReference type="Proteomes" id="UP001165296">
    <property type="component" value="Unassembled WGS sequence"/>
</dbReference>
<protein>
    <submittedName>
        <fullName evidence="1">Uncharacterized protein</fullName>
    </submittedName>
</protein>
<evidence type="ECO:0000313" key="1">
    <source>
        <dbReference type="EMBL" id="MCB2410745.1"/>
    </source>
</evidence>
<comment type="caution">
    <text evidence="1">The sequence shown here is derived from an EMBL/GenBank/DDBJ whole genome shotgun (WGS) entry which is preliminary data.</text>
</comment>
<organism evidence="1 2">
    <name type="scientific">Hymenobacter lucidus</name>
    <dbReference type="NCBI Taxonomy" id="2880930"/>
    <lineage>
        <taxon>Bacteria</taxon>
        <taxon>Pseudomonadati</taxon>
        <taxon>Bacteroidota</taxon>
        <taxon>Cytophagia</taxon>
        <taxon>Cytophagales</taxon>
        <taxon>Hymenobacteraceae</taxon>
        <taxon>Hymenobacter</taxon>
    </lineage>
</organism>